<organism evidence="2 3">
    <name type="scientific">Rhynocoris fuscipes</name>
    <dbReference type="NCBI Taxonomy" id="488301"/>
    <lineage>
        <taxon>Eukaryota</taxon>
        <taxon>Metazoa</taxon>
        <taxon>Ecdysozoa</taxon>
        <taxon>Arthropoda</taxon>
        <taxon>Hexapoda</taxon>
        <taxon>Insecta</taxon>
        <taxon>Pterygota</taxon>
        <taxon>Neoptera</taxon>
        <taxon>Paraneoptera</taxon>
        <taxon>Hemiptera</taxon>
        <taxon>Heteroptera</taxon>
        <taxon>Panheteroptera</taxon>
        <taxon>Cimicomorpha</taxon>
        <taxon>Reduviidae</taxon>
        <taxon>Harpactorinae</taxon>
        <taxon>Harpactorini</taxon>
        <taxon>Rhynocoris</taxon>
    </lineage>
</organism>
<feature type="region of interest" description="Disordered" evidence="1">
    <location>
        <begin position="65"/>
        <end position="89"/>
    </location>
</feature>
<sequence>MKRRTKPLAWRLHQSSLVPNPFVAYLGQTIRSSITSWLNIQSQEWWQKTPKTCHKRPLQTFHTADLLNQDRKNGNNGCRPASHRSLQAE</sequence>
<evidence type="ECO:0000313" key="2">
    <source>
        <dbReference type="EMBL" id="KAK9508393.1"/>
    </source>
</evidence>
<accession>A0AAW1DBR0</accession>
<comment type="caution">
    <text evidence="2">The sequence shown here is derived from an EMBL/GenBank/DDBJ whole genome shotgun (WGS) entry which is preliminary data.</text>
</comment>
<keyword evidence="3" id="KW-1185">Reference proteome</keyword>
<dbReference type="AlphaFoldDB" id="A0AAW1DBR0"/>
<name>A0AAW1DBR0_9HEMI</name>
<dbReference type="Proteomes" id="UP001461498">
    <property type="component" value="Unassembled WGS sequence"/>
</dbReference>
<reference evidence="2 3" key="1">
    <citation type="submission" date="2022-12" db="EMBL/GenBank/DDBJ databases">
        <title>Chromosome-level genome assembly of true bugs.</title>
        <authorList>
            <person name="Ma L."/>
            <person name="Li H."/>
        </authorList>
    </citation>
    <scope>NUCLEOTIDE SEQUENCE [LARGE SCALE GENOMIC DNA]</scope>
    <source>
        <strain evidence="2">Lab_2022b</strain>
    </source>
</reference>
<evidence type="ECO:0000313" key="3">
    <source>
        <dbReference type="Proteomes" id="UP001461498"/>
    </source>
</evidence>
<evidence type="ECO:0000256" key="1">
    <source>
        <dbReference type="SAM" id="MobiDB-lite"/>
    </source>
</evidence>
<proteinExistence type="predicted"/>
<protein>
    <submittedName>
        <fullName evidence="2">Uncharacterized protein</fullName>
    </submittedName>
</protein>
<gene>
    <name evidence="2" type="ORF">O3M35_005965</name>
</gene>
<dbReference type="EMBL" id="JAPXFL010000003">
    <property type="protein sequence ID" value="KAK9508393.1"/>
    <property type="molecule type" value="Genomic_DNA"/>
</dbReference>